<sequence length="72" mass="8131">MNSIQTNQAPKNTKFGTFWLILPNLWRILYQIRTNCANYNLCPSNLARQKSAQPNFAVANSTAVNSVFIKNA</sequence>
<evidence type="ECO:0000313" key="1">
    <source>
        <dbReference type="EMBL" id="OOR92807.1"/>
    </source>
</evidence>
<evidence type="ECO:0000313" key="2">
    <source>
        <dbReference type="Proteomes" id="UP000190435"/>
    </source>
</evidence>
<proteinExistence type="predicted"/>
<comment type="caution">
    <text evidence="1">The sequence shown here is derived from an EMBL/GenBank/DDBJ whole genome shotgun (WGS) entry which is preliminary data.</text>
</comment>
<keyword evidence="2" id="KW-1185">Reference proteome</keyword>
<organism evidence="1 2">
    <name type="scientific">Moraxella caviae</name>
    <dbReference type="NCBI Taxonomy" id="34060"/>
    <lineage>
        <taxon>Bacteria</taxon>
        <taxon>Pseudomonadati</taxon>
        <taxon>Pseudomonadota</taxon>
        <taxon>Gammaproteobacteria</taxon>
        <taxon>Moraxellales</taxon>
        <taxon>Moraxellaceae</taxon>
        <taxon>Moraxella</taxon>
    </lineage>
</organism>
<accession>A0A1T0AAQ7</accession>
<name>A0A1T0AAQ7_9GAMM</name>
<gene>
    <name evidence="1" type="ORF">B0181_01345</name>
</gene>
<reference evidence="1 2" key="1">
    <citation type="submission" date="2017-02" db="EMBL/GenBank/DDBJ databases">
        <title>Draft genome sequence of Moraxella caviae CCUG 355 type strain.</title>
        <authorList>
            <person name="Engstrom-Jakobsson H."/>
            <person name="Salva-Serra F."/>
            <person name="Thorell K."/>
            <person name="Gonzales-Siles L."/>
            <person name="Karlsson R."/>
            <person name="Boulund F."/>
            <person name="Engstrand L."/>
            <person name="Moore E."/>
        </authorList>
    </citation>
    <scope>NUCLEOTIDE SEQUENCE [LARGE SCALE GENOMIC DNA]</scope>
    <source>
        <strain evidence="1 2">CCUG 355</strain>
    </source>
</reference>
<dbReference type="AlphaFoldDB" id="A0A1T0AAQ7"/>
<protein>
    <submittedName>
        <fullName evidence="1">Uncharacterized protein</fullName>
    </submittedName>
</protein>
<dbReference type="Proteomes" id="UP000190435">
    <property type="component" value="Unassembled WGS sequence"/>
</dbReference>
<dbReference type="EMBL" id="MUXU01000010">
    <property type="protein sequence ID" value="OOR92807.1"/>
    <property type="molecule type" value="Genomic_DNA"/>
</dbReference>